<evidence type="ECO:0008006" key="4">
    <source>
        <dbReference type="Google" id="ProtNLM"/>
    </source>
</evidence>
<evidence type="ECO:0000313" key="3">
    <source>
        <dbReference type="Proteomes" id="UP000027195"/>
    </source>
</evidence>
<dbReference type="Proteomes" id="UP000027195">
    <property type="component" value="Unassembled WGS sequence"/>
</dbReference>
<dbReference type="AlphaFoldDB" id="A0A067MNA5"/>
<dbReference type="EMBL" id="KL198044">
    <property type="protein sequence ID" value="KDQ13317.1"/>
    <property type="molecule type" value="Genomic_DNA"/>
</dbReference>
<dbReference type="InterPro" id="IPR021109">
    <property type="entry name" value="Peptidase_aspartic_dom_sf"/>
</dbReference>
<accession>A0A067MNA5</accession>
<dbReference type="STRING" id="930990.A0A067MNA5"/>
<name>A0A067MNA5_BOTB1</name>
<keyword evidence="3" id="KW-1185">Reference proteome</keyword>
<reference evidence="3" key="1">
    <citation type="journal article" date="2014" name="Proc. Natl. Acad. Sci. U.S.A.">
        <title>Extensive sampling of basidiomycete genomes demonstrates inadequacy of the white-rot/brown-rot paradigm for wood decay fungi.</title>
        <authorList>
            <person name="Riley R."/>
            <person name="Salamov A.A."/>
            <person name="Brown D.W."/>
            <person name="Nagy L.G."/>
            <person name="Floudas D."/>
            <person name="Held B.W."/>
            <person name="Levasseur A."/>
            <person name="Lombard V."/>
            <person name="Morin E."/>
            <person name="Otillar R."/>
            <person name="Lindquist E.A."/>
            <person name="Sun H."/>
            <person name="LaButti K.M."/>
            <person name="Schmutz J."/>
            <person name="Jabbour D."/>
            <person name="Luo H."/>
            <person name="Baker S.E."/>
            <person name="Pisabarro A.G."/>
            <person name="Walton J.D."/>
            <person name="Blanchette R.A."/>
            <person name="Henrissat B."/>
            <person name="Martin F."/>
            <person name="Cullen D."/>
            <person name="Hibbett D.S."/>
            <person name="Grigoriev I.V."/>
        </authorList>
    </citation>
    <scope>NUCLEOTIDE SEQUENCE [LARGE SCALE GENOMIC DNA]</scope>
    <source>
        <strain evidence="3">FD-172 SS1</strain>
    </source>
</reference>
<dbReference type="SUPFAM" id="SSF50630">
    <property type="entry name" value="Acid proteases"/>
    <property type="match status" value="1"/>
</dbReference>
<evidence type="ECO:0000256" key="1">
    <source>
        <dbReference type="SAM" id="MobiDB-lite"/>
    </source>
</evidence>
<evidence type="ECO:0000313" key="2">
    <source>
        <dbReference type="EMBL" id="KDQ13317.1"/>
    </source>
</evidence>
<feature type="region of interest" description="Disordered" evidence="1">
    <location>
        <begin position="364"/>
        <end position="405"/>
    </location>
</feature>
<protein>
    <recommendedName>
        <fullName evidence="4">CCHC-type domain-containing protein</fullName>
    </recommendedName>
</protein>
<sequence length="580" mass="64228">MLWRGLEEASAANYDAFKEAVYELYPGAKAEQEYTLQVLERLINEQVGREISSRGDLGEYHRAFLRISNQLVKNKQISKSEQDRYFIRGFKDGFLAVVKARLAIKHPDHRLREAYPMKQVYDATMYALDDTPAEVQRTTDGETSPAVPSTSTHLSSAVAPIIRESSQVQDLDATLRKMNEMLTSVMHAVSTGAISATYPIPSNSIPRPPAIASLPRANTCVFCADPSHYVRDCTRAAEYIRAGKCVRGADGKIVLPNSDMVPRGMGGQSMLERIDAWHAANPGQTRPPPSTTTRDPPPHMRAGVNLVEVEAEVLQFEISRVEPEVARIEEVEEEEEDDRVAVLIKELEKEVRKKEGKKSVRFGQARTFGPSPVSSASVGTSTPPSTPAVAPALPRVTPEPTSTHTPLARQYQYHTPIDDPKSQERVCKSRIVGVASLPLRCIEGVVAEKVRCECVLDQGAMIVVMRKDVWERSGVPMRQDMVLTMENANNSTNETIGFLPEVQFGFGGIPIWLKVQVVDNAPFEILLGRPFFSLTSCVTNDYISGEQRITLTDPESGKALTFATAEKAKRRREEASGEDF</sequence>
<dbReference type="Gene3D" id="2.40.70.10">
    <property type="entry name" value="Acid Proteases"/>
    <property type="match status" value="1"/>
</dbReference>
<dbReference type="CDD" id="cd00303">
    <property type="entry name" value="retropepsin_like"/>
    <property type="match status" value="1"/>
</dbReference>
<dbReference type="HOGENOM" id="CLU_003921_2_1_1"/>
<gene>
    <name evidence="2" type="ORF">BOTBODRAFT_111558</name>
</gene>
<dbReference type="OrthoDB" id="5596707at2759"/>
<dbReference type="InParanoid" id="A0A067MNA5"/>
<proteinExistence type="predicted"/>
<organism evidence="2 3">
    <name type="scientific">Botryobasidium botryosum (strain FD-172 SS1)</name>
    <dbReference type="NCBI Taxonomy" id="930990"/>
    <lineage>
        <taxon>Eukaryota</taxon>
        <taxon>Fungi</taxon>
        <taxon>Dikarya</taxon>
        <taxon>Basidiomycota</taxon>
        <taxon>Agaricomycotina</taxon>
        <taxon>Agaricomycetes</taxon>
        <taxon>Cantharellales</taxon>
        <taxon>Botryobasidiaceae</taxon>
        <taxon>Botryobasidium</taxon>
    </lineage>
</organism>
<feature type="compositionally biased region" description="Low complexity" evidence="1">
    <location>
        <begin position="369"/>
        <end position="392"/>
    </location>
</feature>